<dbReference type="Proteomes" id="UP000426265">
    <property type="component" value="Unassembled WGS sequence"/>
</dbReference>
<dbReference type="EMBL" id="CACSHJ010000095">
    <property type="protein sequence ID" value="CAA0395267.1"/>
    <property type="molecule type" value="Genomic_DNA"/>
</dbReference>
<evidence type="ECO:0000313" key="3">
    <source>
        <dbReference type="EMBL" id="VYS62711.1"/>
    </source>
</evidence>
<name>A0A654FPE1_ARATH</name>
<evidence type="ECO:0000313" key="1">
    <source>
        <dbReference type="Araport" id="AT4G14810"/>
    </source>
</evidence>
<evidence type="ECO:0000313" key="2">
    <source>
        <dbReference type="EMBL" id="CAA0395267.1"/>
    </source>
</evidence>
<dbReference type="Proteomes" id="UP000434276">
    <property type="component" value="Unassembled WGS sequence"/>
</dbReference>
<dbReference type="GeneID" id="827137"/>
<dbReference type="OrthoDB" id="10288725at2759"/>
<dbReference type="EMBL" id="CACRSJ010000109">
    <property type="protein sequence ID" value="VYS62711.1"/>
    <property type="molecule type" value="Genomic_DNA"/>
</dbReference>
<dbReference type="ExpressionAtlas" id="A0A654FPE1">
    <property type="expression patterns" value="baseline and differential"/>
</dbReference>
<organism evidence="3 4">
    <name type="scientific">Arabidopsis thaliana</name>
    <name type="common">Mouse-ear cress</name>
    <dbReference type="NCBI Taxonomy" id="3702"/>
    <lineage>
        <taxon>Eukaryota</taxon>
        <taxon>Viridiplantae</taxon>
        <taxon>Streptophyta</taxon>
        <taxon>Embryophyta</taxon>
        <taxon>Tracheophyta</taxon>
        <taxon>Spermatophyta</taxon>
        <taxon>Magnoliopsida</taxon>
        <taxon>eudicotyledons</taxon>
        <taxon>Gunneridae</taxon>
        <taxon>Pentapetalae</taxon>
        <taxon>rosids</taxon>
        <taxon>malvids</taxon>
        <taxon>Brassicales</taxon>
        <taxon>Brassicaceae</taxon>
        <taxon>Camelineae</taxon>
        <taxon>Arabidopsis</taxon>
    </lineage>
</organism>
<dbReference type="AlphaFoldDB" id="A0A654FPE1"/>
<gene>
    <name evidence="1" type="ordered locus">At4g14810</name>
    <name evidence="3" type="ORF">AN1_LOCUS18134</name>
    <name evidence="2" type="ORF">C24_LOCUS18015</name>
</gene>
<sequence length="86" mass="9784">MPDIHEETCSTAARKRIVIVIYPSITIHGAVDFEYSLTVDSVVRVKFRQKMFFLVVVLFFGGREDREVLANNGLRMVEHIGISVSE</sequence>
<dbReference type="Araport" id="AT4G14810"/>
<protein>
    <submittedName>
        <fullName evidence="3">Uncharacterized protein</fullName>
    </submittedName>
</protein>
<evidence type="ECO:0000313" key="4">
    <source>
        <dbReference type="Proteomes" id="UP000426265"/>
    </source>
</evidence>
<accession>A0A654FPE1</accession>
<proteinExistence type="predicted"/>
<dbReference type="KEGG" id="ath:AT4G14810"/>
<evidence type="ECO:0000313" key="5">
    <source>
        <dbReference type="Proteomes" id="UP000434276"/>
    </source>
</evidence>
<reference evidence="3 4" key="1">
    <citation type="submission" date="2019-11" db="EMBL/GenBank/DDBJ databases">
        <authorList>
            <person name="Jiao W.-B."/>
            <person name="Schneeberger K."/>
        </authorList>
    </citation>
    <scope>NUCLEOTIDE SEQUENCE [LARGE SCALE GENOMIC DNA]</scope>
    <source>
        <strain evidence="4">cv. An-1</strain>
        <strain evidence="5">cv. C24</strain>
    </source>
</reference>